<dbReference type="SUPFAM" id="SSF52218">
    <property type="entry name" value="Flavoproteins"/>
    <property type="match status" value="1"/>
</dbReference>
<keyword evidence="3" id="KW-0560">Oxidoreductase</keyword>
<dbReference type="PANTHER" id="PTHR30543:SF21">
    <property type="entry name" value="NAD(P)H-DEPENDENT FMN REDUCTASE LOT6"/>
    <property type="match status" value="1"/>
</dbReference>
<name>A0ABW2PZ02_9BACL</name>
<evidence type="ECO:0000313" key="3">
    <source>
        <dbReference type="EMBL" id="MFC7394562.1"/>
    </source>
</evidence>
<dbReference type="Pfam" id="PF03358">
    <property type="entry name" value="FMN_red"/>
    <property type="match status" value="1"/>
</dbReference>
<dbReference type="InterPro" id="IPR005025">
    <property type="entry name" value="FMN_Rdtase-like_dom"/>
</dbReference>
<accession>A0ABW2PZ02</accession>
<dbReference type="InterPro" id="IPR029039">
    <property type="entry name" value="Flavoprotein-like_sf"/>
</dbReference>
<dbReference type="EC" id="1.-.-.-" evidence="3"/>
<gene>
    <name evidence="3" type="ORF">ACFQRG_16620</name>
</gene>
<protein>
    <submittedName>
        <fullName evidence="3">NADPH-dependent FMN reductase</fullName>
        <ecNumber evidence="3">1.-.-.-</ecNumber>
    </submittedName>
</protein>
<evidence type="ECO:0000259" key="2">
    <source>
        <dbReference type="Pfam" id="PF03358"/>
    </source>
</evidence>
<sequence length="179" mass="19988">MKICLINGNSQDESTTRSLVQIAQFMLEKRQIETLFFDVSIHELPIFKIDHNEHAEVKKLRSYASLADGFFICTPDYHNGMSGALKNALDYLGKPYFKGKPAAIAATAGGGKGGINALNNLRIVLRGMHALTLSEQIVIDDQYFDNESKLIDKNINEQLDDMIDQLINITSRINPSQLC</sequence>
<dbReference type="EMBL" id="JBHTCO010000031">
    <property type="protein sequence ID" value="MFC7394562.1"/>
    <property type="molecule type" value="Genomic_DNA"/>
</dbReference>
<comment type="caution">
    <text evidence="3">The sequence shown here is derived from an EMBL/GenBank/DDBJ whole genome shotgun (WGS) entry which is preliminary data.</text>
</comment>
<dbReference type="InterPro" id="IPR050712">
    <property type="entry name" value="NAD(P)H-dep_reductase"/>
</dbReference>
<dbReference type="PANTHER" id="PTHR30543">
    <property type="entry name" value="CHROMATE REDUCTASE"/>
    <property type="match status" value="1"/>
</dbReference>
<proteinExistence type="inferred from homology"/>
<feature type="domain" description="NADPH-dependent FMN reductase-like" evidence="2">
    <location>
        <begin position="1"/>
        <end position="140"/>
    </location>
</feature>
<reference evidence="4" key="1">
    <citation type="journal article" date="2019" name="Int. J. Syst. Evol. Microbiol.">
        <title>The Global Catalogue of Microorganisms (GCM) 10K type strain sequencing project: providing services to taxonomists for standard genome sequencing and annotation.</title>
        <authorList>
            <consortium name="The Broad Institute Genomics Platform"/>
            <consortium name="The Broad Institute Genome Sequencing Center for Infectious Disease"/>
            <person name="Wu L."/>
            <person name="Ma J."/>
        </authorList>
    </citation>
    <scope>NUCLEOTIDE SEQUENCE [LARGE SCALE GENOMIC DNA]</scope>
    <source>
        <strain evidence="4">CGMCC 1.16305</strain>
    </source>
</reference>
<dbReference type="Gene3D" id="3.40.50.360">
    <property type="match status" value="1"/>
</dbReference>
<evidence type="ECO:0000256" key="1">
    <source>
        <dbReference type="ARBA" id="ARBA00009428"/>
    </source>
</evidence>
<organism evidence="3 4">
    <name type="scientific">Scopulibacillus cellulosilyticus</name>
    <dbReference type="NCBI Taxonomy" id="2665665"/>
    <lineage>
        <taxon>Bacteria</taxon>
        <taxon>Bacillati</taxon>
        <taxon>Bacillota</taxon>
        <taxon>Bacilli</taxon>
        <taxon>Bacillales</taxon>
        <taxon>Sporolactobacillaceae</taxon>
        <taxon>Scopulibacillus</taxon>
    </lineage>
</organism>
<dbReference type="GO" id="GO:0016491">
    <property type="term" value="F:oxidoreductase activity"/>
    <property type="evidence" value="ECO:0007669"/>
    <property type="project" value="UniProtKB-KW"/>
</dbReference>
<keyword evidence="4" id="KW-1185">Reference proteome</keyword>
<comment type="similarity">
    <text evidence="1">Belongs to the azoreductase type 2 family.</text>
</comment>
<evidence type="ECO:0000313" key="4">
    <source>
        <dbReference type="Proteomes" id="UP001596505"/>
    </source>
</evidence>
<dbReference type="Proteomes" id="UP001596505">
    <property type="component" value="Unassembled WGS sequence"/>
</dbReference>
<dbReference type="RefSeq" id="WP_380968079.1">
    <property type="nucleotide sequence ID" value="NZ_JBHTCO010000031.1"/>
</dbReference>